<protein>
    <submittedName>
        <fullName evidence="2">Histidine kinase</fullName>
    </submittedName>
</protein>
<organism evidence="2 3">
    <name type="scientific">Peribacillus asahii</name>
    <dbReference type="NCBI Taxonomy" id="228899"/>
    <lineage>
        <taxon>Bacteria</taxon>
        <taxon>Bacillati</taxon>
        <taxon>Bacillota</taxon>
        <taxon>Bacilli</taxon>
        <taxon>Bacillales</taxon>
        <taxon>Bacillaceae</taxon>
        <taxon>Peribacillus</taxon>
    </lineage>
</organism>
<accession>A0A398BCK9</accession>
<keyword evidence="3" id="KW-1185">Reference proteome</keyword>
<dbReference type="PANTHER" id="PTHR45569:SF1">
    <property type="entry name" value="SENSOR PROTEIN KDPD"/>
    <property type="match status" value="1"/>
</dbReference>
<dbReference type="InterPro" id="IPR006016">
    <property type="entry name" value="UspA"/>
</dbReference>
<dbReference type="GO" id="GO:0005886">
    <property type="term" value="C:plasma membrane"/>
    <property type="evidence" value="ECO:0007669"/>
    <property type="project" value="TreeGrafter"/>
</dbReference>
<proteinExistence type="predicted"/>
<dbReference type="GO" id="GO:0000155">
    <property type="term" value="F:phosphorelay sensor kinase activity"/>
    <property type="evidence" value="ECO:0007669"/>
    <property type="project" value="TreeGrafter"/>
</dbReference>
<evidence type="ECO:0000313" key="2">
    <source>
        <dbReference type="EMBL" id="RID85393.1"/>
    </source>
</evidence>
<dbReference type="RefSeq" id="WP_119117289.1">
    <property type="nucleotide sequence ID" value="NZ_QWVS01000018.1"/>
</dbReference>
<sequence>MKKIKGRMDESILVCVYYGPNGERLIQRGCKIASMLDCPLYILTIDPKPFDELDAEKSFYITRWQQLAEQHNAEEFIIKDNEKRSVTKVIAEVAREKHITQIVLGQTAQSRWEQITKESVINSLLREIPFIDLHIISVSRSLKDQEGHFEKGVRAYLIKENDQYRLTFNHTKNVEFEGIFFKELGTDFNNGIFKFMKNKETLQVHVIEDYVKDLTNVNVTATLETYNDQQ</sequence>
<dbReference type="EMBL" id="QWVS01000018">
    <property type="protein sequence ID" value="RID85393.1"/>
    <property type="molecule type" value="Genomic_DNA"/>
</dbReference>
<reference evidence="2 3" key="1">
    <citation type="submission" date="2018-08" db="EMBL/GenBank/DDBJ databases">
        <title>Bacillus jemisoniae sp. nov., Bacillus chryseoplanitiae sp. nov., Bacillus resnikiae sp. nov., and Bacillus frankliniae sp. nov., isolated from Viking spacecraft and associated surfaces.</title>
        <authorList>
            <person name="Seuylemezian A."/>
            <person name="Vaishampayan P."/>
        </authorList>
    </citation>
    <scope>NUCLEOTIDE SEQUENCE [LARGE SCALE GENOMIC DNA]</scope>
    <source>
        <strain evidence="2 3">MA001</strain>
    </source>
</reference>
<gene>
    <name evidence="2" type="ORF">D1953_11285</name>
</gene>
<feature type="domain" description="UspA" evidence="1">
    <location>
        <begin position="11"/>
        <end position="129"/>
    </location>
</feature>
<dbReference type="AlphaFoldDB" id="A0A398BCK9"/>
<dbReference type="InterPro" id="IPR014729">
    <property type="entry name" value="Rossmann-like_a/b/a_fold"/>
</dbReference>
<dbReference type="PANTHER" id="PTHR45569">
    <property type="entry name" value="SENSOR PROTEIN KDPD"/>
    <property type="match status" value="1"/>
</dbReference>
<dbReference type="SUPFAM" id="SSF52402">
    <property type="entry name" value="Adenine nucleotide alpha hydrolases-like"/>
    <property type="match status" value="1"/>
</dbReference>
<name>A0A398BCK9_9BACI</name>
<comment type="caution">
    <text evidence="2">The sequence shown here is derived from an EMBL/GenBank/DDBJ whole genome shotgun (WGS) entry which is preliminary data.</text>
</comment>
<evidence type="ECO:0000313" key="3">
    <source>
        <dbReference type="Proteomes" id="UP000266016"/>
    </source>
</evidence>
<evidence type="ECO:0000259" key="1">
    <source>
        <dbReference type="Pfam" id="PF00582"/>
    </source>
</evidence>
<keyword evidence="2" id="KW-0418">Kinase</keyword>
<dbReference type="CDD" id="cd01987">
    <property type="entry name" value="USP_KdpD-like"/>
    <property type="match status" value="1"/>
</dbReference>
<dbReference type="Pfam" id="PF00582">
    <property type="entry name" value="Usp"/>
    <property type="match status" value="1"/>
</dbReference>
<dbReference type="InterPro" id="IPR052023">
    <property type="entry name" value="Histidine_kinase_KdpD"/>
</dbReference>
<dbReference type="Gene3D" id="3.40.50.620">
    <property type="entry name" value="HUPs"/>
    <property type="match status" value="1"/>
</dbReference>
<dbReference type="Proteomes" id="UP000266016">
    <property type="component" value="Unassembled WGS sequence"/>
</dbReference>
<keyword evidence="2" id="KW-0808">Transferase</keyword>